<dbReference type="EMBL" id="KZ084107">
    <property type="protein sequence ID" value="OSD02189.1"/>
    <property type="molecule type" value="Genomic_DNA"/>
</dbReference>
<name>A0A1Y2IM53_TRAC3</name>
<evidence type="ECO:0000256" key="1">
    <source>
        <dbReference type="SAM" id="MobiDB-lite"/>
    </source>
</evidence>
<feature type="region of interest" description="Disordered" evidence="1">
    <location>
        <begin position="27"/>
        <end position="46"/>
    </location>
</feature>
<organism evidence="2 3">
    <name type="scientific">Trametes coccinea (strain BRFM310)</name>
    <name type="common">Pycnoporus coccineus</name>
    <dbReference type="NCBI Taxonomy" id="1353009"/>
    <lineage>
        <taxon>Eukaryota</taxon>
        <taxon>Fungi</taxon>
        <taxon>Dikarya</taxon>
        <taxon>Basidiomycota</taxon>
        <taxon>Agaricomycotina</taxon>
        <taxon>Agaricomycetes</taxon>
        <taxon>Polyporales</taxon>
        <taxon>Polyporaceae</taxon>
        <taxon>Trametes</taxon>
    </lineage>
</organism>
<evidence type="ECO:0000313" key="2">
    <source>
        <dbReference type="EMBL" id="OSD02189.1"/>
    </source>
</evidence>
<protein>
    <submittedName>
        <fullName evidence="2">Uncharacterized protein</fullName>
    </submittedName>
</protein>
<proteinExistence type="predicted"/>
<dbReference type="Proteomes" id="UP000193067">
    <property type="component" value="Unassembled WGS sequence"/>
</dbReference>
<dbReference type="AlphaFoldDB" id="A0A1Y2IM53"/>
<reference evidence="2 3" key="1">
    <citation type="journal article" date="2015" name="Biotechnol. Biofuels">
        <title>Enhanced degradation of softwood versus hardwood by the white-rot fungus Pycnoporus coccineus.</title>
        <authorList>
            <person name="Couturier M."/>
            <person name="Navarro D."/>
            <person name="Chevret D."/>
            <person name="Henrissat B."/>
            <person name="Piumi F."/>
            <person name="Ruiz-Duenas F.J."/>
            <person name="Martinez A.T."/>
            <person name="Grigoriev I.V."/>
            <person name="Riley R."/>
            <person name="Lipzen A."/>
            <person name="Berrin J.G."/>
            <person name="Master E.R."/>
            <person name="Rosso M.N."/>
        </authorList>
    </citation>
    <scope>NUCLEOTIDE SEQUENCE [LARGE SCALE GENOMIC DNA]</scope>
    <source>
        <strain evidence="2 3">BRFM310</strain>
    </source>
</reference>
<feature type="compositionally biased region" description="Polar residues" evidence="1">
    <location>
        <begin position="35"/>
        <end position="46"/>
    </location>
</feature>
<keyword evidence="3" id="KW-1185">Reference proteome</keyword>
<accession>A0A1Y2IM53</accession>
<evidence type="ECO:0000313" key="3">
    <source>
        <dbReference type="Proteomes" id="UP000193067"/>
    </source>
</evidence>
<sequence>MPIVALKRTENSLRHKLNYLSRRKVADSPAHGHALQSSITRASHGNSSWVIPFCSSIGCS</sequence>
<gene>
    <name evidence="2" type="ORF">PYCCODRAFT_1435859</name>
</gene>